<comment type="caution">
    <text evidence="2">The sequence shown here is derived from an EMBL/GenBank/DDBJ whole genome shotgun (WGS) entry which is preliminary data.</text>
</comment>
<organism evidence="2 3">
    <name type="scientific">Portunus trituberculatus</name>
    <name type="common">Swimming crab</name>
    <name type="synonym">Neptunus trituberculatus</name>
    <dbReference type="NCBI Taxonomy" id="210409"/>
    <lineage>
        <taxon>Eukaryota</taxon>
        <taxon>Metazoa</taxon>
        <taxon>Ecdysozoa</taxon>
        <taxon>Arthropoda</taxon>
        <taxon>Crustacea</taxon>
        <taxon>Multicrustacea</taxon>
        <taxon>Malacostraca</taxon>
        <taxon>Eumalacostraca</taxon>
        <taxon>Eucarida</taxon>
        <taxon>Decapoda</taxon>
        <taxon>Pleocyemata</taxon>
        <taxon>Brachyura</taxon>
        <taxon>Eubrachyura</taxon>
        <taxon>Portunoidea</taxon>
        <taxon>Portunidae</taxon>
        <taxon>Portuninae</taxon>
        <taxon>Portunus</taxon>
    </lineage>
</organism>
<reference evidence="2 3" key="1">
    <citation type="submission" date="2019-05" db="EMBL/GenBank/DDBJ databases">
        <title>Another draft genome of Portunus trituberculatus and its Hox gene families provides insights of decapod evolution.</title>
        <authorList>
            <person name="Jeong J.-H."/>
            <person name="Song I."/>
            <person name="Kim S."/>
            <person name="Choi T."/>
            <person name="Kim D."/>
            <person name="Ryu S."/>
            <person name="Kim W."/>
        </authorList>
    </citation>
    <scope>NUCLEOTIDE SEQUENCE [LARGE SCALE GENOMIC DNA]</scope>
    <source>
        <tissue evidence="2">Muscle</tissue>
    </source>
</reference>
<keyword evidence="3" id="KW-1185">Reference proteome</keyword>
<name>A0A5B7F7R6_PORTR</name>
<gene>
    <name evidence="2" type="ORF">E2C01_036841</name>
</gene>
<feature type="region of interest" description="Disordered" evidence="1">
    <location>
        <begin position="49"/>
        <end position="108"/>
    </location>
</feature>
<evidence type="ECO:0000313" key="3">
    <source>
        <dbReference type="Proteomes" id="UP000324222"/>
    </source>
</evidence>
<dbReference type="AlphaFoldDB" id="A0A5B7F7R6"/>
<dbReference type="Proteomes" id="UP000324222">
    <property type="component" value="Unassembled WGS sequence"/>
</dbReference>
<accession>A0A5B7F7R6</accession>
<evidence type="ECO:0000256" key="1">
    <source>
        <dbReference type="SAM" id="MobiDB-lite"/>
    </source>
</evidence>
<protein>
    <submittedName>
        <fullName evidence="2">Uncharacterized protein</fullName>
    </submittedName>
</protein>
<evidence type="ECO:0000313" key="2">
    <source>
        <dbReference type="EMBL" id="MPC43201.1"/>
    </source>
</evidence>
<proteinExistence type="predicted"/>
<sequence length="119" mass="13538">MSHEELPDTFTFSHFLRVFVPTNFLQETNTDSFLSTTTTTTMIYKPSLRQSAPTKPRLIGPIGCHAPTKPPTRETRLEPLTPHLPHHSPVPIDHTPRRPAHTSPPAIPRRFCGRLRLKE</sequence>
<dbReference type="EMBL" id="VSRR010005726">
    <property type="protein sequence ID" value="MPC43201.1"/>
    <property type="molecule type" value="Genomic_DNA"/>
</dbReference>